<evidence type="ECO:0000256" key="1">
    <source>
        <dbReference type="SAM" id="MobiDB-lite"/>
    </source>
</evidence>
<dbReference type="EMBL" id="MU006781">
    <property type="protein sequence ID" value="KAF2642335.1"/>
    <property type="molecule type" value="Genomic_DNA"/>
</dbReference>
<proteinExistence type="predicted"/>
<name>A0A6A6S409_9PLEO</name>
<dbReference type="AlphaFoldDB" id="A0A6A6S409"/>
<feature type="compositionally biased region" description="Polar residues" evidence="1">
    <location>
        <begin position="192"/>
        <end position="203"/>
    </location>
</feature>
<protein>
    <submittedName>
        <fullName evidence="2">Uncharacterized protein</fullName>
    </submittedName>
</protein>
<dbReference type="Proteomes" id="UP000799753">
    <property type="component" value="Unassembled WGS sequence"/>
</dbReference>
<accession>A0A6A6S409</accession>
<reference evidence="2" key="1">
    <citation type="journal article" date="2020" name="Stud. Mycol.">
        <title>101 Dothideomycetes genomes: a test case for predicting lifestyles and emergence of pathogens.</title>
        <authorList>
            <person name="Haridas S."/>
            <person name="Albert R."/>
            <person name="Binder M."/>
            <person name="Bloem J."/>
            <person name="Labutti K."/>
            <person name="Salamov A."/>
            <person name="Andreopoulos B."/>
            <person name="Baker S."/>
            <person name="Barry K."/>
            <person name="Bills G."/>
            <person name="Bluhm B."/>
            <person name="Cannon C."/>
            <person name="Castanera R."/>
            <person name="Culley D."/>
            <person name="Daum C."/>
            <person name="Ezra D."/>
            <person name="Gonzalez J."/>
            <person name="Henrissat B."/>
            <person name="Kuo A."/>
            <person name="Liang C."/>
            <person name="Lipzen A."/>
            <person name="Lutzoni F."/>
            <person name="Magnuson J."/>
            <person name="Mondo S."/>
            <person name="Nolan M."/>
            <person name="Ohm R."/>
            <person name="Pangilinan J."/>
            <person name="Park H.-J."/>
            <person name="Ramirez L."/>
            <person name="Alfaro M."/>
            <person name="Sun H."/>
            <person name="Tritt A."/>
            <person name="Yoshinaga Y."/>
            <person name="Zwiers L.-H."/>
            <person name="Turgeon B."/>
            <person name="Goodwin S."/>
            <person name="Spatafora J."/>
            <person name="Crous P."/>
            <person name="Grigoriev I."/>
        </authorList>
    </citation>
    <scope>NUCLEOTIDE SEQUENCE</scope>
    <source>
        <strain evidence="2">CBS 473.64</strain>
    </source>
</reference>
<gene>
    <name evidence="2" type="ORF">P280DRAFT_478466</name>
</gene>
<organism evidence="2 3">
    <name type="scientific">Massarina eburnea CBS 473.64</name>
    <dbReference type="NCBI Taxonomy" id="1395130"/>
    <lineage>
        <taxon>Eukaryota</taxon>
        <taxon>Fungi</taxon>
        <taxon>Dikarya</taxon>
        <taxon>Ascomycota</taxon>
        <taxon>Pezizomycotina</taxon>
        <taxon>Dothideomycetes</taxon>
        <taxon>Pleosporomycetidae</taxon>
        <taxon>Pleosporales</taxon>
        <taxon>Massarineae</taxon>
        <taxon>Massarinaceae</taxon>
        <taxon>Massarina</taxon>
    </lineage>
</organism>
<sequence>MSGHGVLPRVPGFSTATMNITKKYPQRRAQTSRLKFGGYSIVARALKYNNVGLHLSDPDDPLILEPPPLSRHYYLVQGSKSSWAPHVHRCRGAVKSLNTSLPIILHHFASCFLYLFLPIASVMNREVTASTAVDGVQIEVEKMELRKAMTTELYRLQDELAKLNLSEPISTTYRTYRSIPYPGRPIPPPVANSASRPTYSPSTHRGVRYGPRNENCKNRAIVEAAKAAKKIAKIRSQFSPRSRAAEHRNIMEAWTCCRYSQTYSTSQKARMQDRMQRVLFDNWLQALYYERWTGHSTGRTDTLAKLMRKIEAERMQRLEAIDCPKKNNWELVGPVVKSSRSVRFMDSNDLLAEEYKVNEKQPNLDMSK</sequence>
<feature type="region of interest" description="Disordered" evidence="1">
    <location>
        <begin position="184"/>
        <end position="213"/>
    </location>
</feature>
<evidence type="ECO:0000313" key="3">
    <source>
        <dbReference type="Proteomes" id="UP000799753"/>
    </source>
</evidence>
<evidence type="ECO:0000313" key="2">
    <source>
        <dbReference type="EMBL" id="KAF2642335.1"/>
    </source>
</evidence>
<keyword evidence="3" id="KW-1185">Reference proteome</keyword>